<comment type="caution">
    <text evidence="1">The sequence shown here is derived from an EMBL/GenBank/DDBJ whole genome shotgun (WGS) entry which is preliminary data.</text>
</comment>
<organism evidence="1 2">
    <name type="scientific">Ructibacterium gallinarum</name>
    <dbReference type="NCBI Taxonomy" id="2779355"/>
    <lineage>
        <taxon>Bacteria</taxon>
        <taxon>Bacillati</taxon>
        <taxon>Bacillota</taxon>
        <taxon>Clostridia</taxon>
        <taxon>Eubacteriales</taxon>
        <taxon>Oscillospiraceae</taxon>
        <taxon>Ructibacterium</taxon>
    </lineage>
</organism>
<reference evidence="1" key="1">
    <citation type="submission" date="2020-10" db="EMBL/GenBank/DDBJ databases">
        <title>ChiBAC.</title>
        <authorList>
            <person name="Zenner C."/>
            <person name="Hitch T.C.A."/>
            <person name="Clavel T."/>
        </authorList>
    </citation>
    <scope>NUCLEOTIDE SEQUENCE</scope>
    <source>
        <strain evidence="1">DSM 107454</strain>
    </source>
</reference>
<keyword evidence="2" id="KW-1185">Reference proteome</keyword>
<evidence type="ECO:0000313" key="2">
    <source>
        <dbReference type="Proteomes" id="UP000806542"/>
    </source>
</evidence>
<proteinExistence type="predicted"/>
<dbReference type="RefSeq" id="WP_226392670.1">
    <property type="nucleotide sequence ID" value="NZ_JADCKB010000011.1"/>
</dbReference>
<gene>
    <name evidence="1" type="ORF">INF28_06570</name>
</gene>
<protein>
    <submittedName>
        <fullName evidence="1">Uncharacterized protein</fullName>
    </submittedName>
</protein>
<name>A0A9D5R8M5_9FIRM</name>
<dbReference type="Proteomes" id="UP000806542">
    <property type="component" value="Unassembled WGS sequence"/>
</dbReference>
<dbReference type="AlphaFoldDB" id="A0A9D5R8M5"/>
<sequence>MKTTYEVTDTEGIQYTVKLEMIHDGNEFYPYGIRASIFQNDSLTESAEAKARFLTPDEAQAAMEMLCRFQVTPCTLCDVI</sequence>
<evidence type="ECO:0000313" key="1">
    <source>
        <dbReference type="EMBL" id="MBE5040122.1"/>
    </source>
</evidence>
<dbReference type="EMBL" id="JADCKB010000011">
    <property type="protein sequence ID" value="MBE5040122.1"/>
    <property type="molecule type" value="Genomic_DNA"/>
</dbReference>
<accession>A0A9D5R8M5</accession>